<feature type="signal peptide" evidence="8">
    <location>
        <begin position="1"/>
        <end position="35"/>
    </location>
</feature>
<dbReference type="PROSITE" id="PS52029">
    <property type="entry name" value="LD_TPASE"/>
    <property type="match status" value="1"/>
</dbReference>
<feature type="active site" description="Proton donor/acceptor" evidence="7">
    <location>
        <position position="326"/>
    </location>
</feature>
<reference evidence="10" key="2">
    <citation type="submission" date="2020-09" db="EMBL/GenBank/DDBJ databases">
        <authorList>
            <person name="Sun Q."/>
            <person name="Zhou Y."/>
        </authorList>
    </citation>
    <scope>NUCLEOTIDE SEQUENCE</scope>
    <source>
        <strain evidence="10">CGMCC 1.15367</strain>
    </source>
</reference>
<keyword evidence="3" id="KW-0808">Transferase</keyword>
<accession>A0A916ZCM3</accession>
<dbReference type="InterPro" id="IPR036366">
    <property type="entry name" value="PGBDSf"/>
</dbReference>
<dbReference type="AlphaFoldDB" id="A0A916ZCM3"/>
<proteinExistence type="inferred from homology"/>
<comment type="pathway">
    <text evidence="1 7">Cell wall biogenesis; peptidoglycan biosynthesis.</text>
</comment>
<dbReference type="InterPro" id="IPR005490">
    <property type="entry name" value="LD_TPept_cat_dom"/>
</dbReference>
<keyword evidence="6 7" id="KW-0961">Cell wall biogenesis/degradation</keyword>
<dbReference type="GO" id="GO:0016740">
    <property type="term" value="F:transferase activity"/>
    <property type="evidence" value="ECO:0007669"/>
    <property type="project" value="UniProtKB-KW"/>
</dbReference>
<dbReference type="GO" id="GO:0071555">
    <property type="term" value="P:cell wall organization"/>
    <property type="evidence" value="ECO:0007669"/>
    <property type="project" value="UniProtKB-UniRule"/>
</dbReference>
<dbReference type="GO" id="GO:0008360">
    <property type="term" value="P:regulation of cell shape"/>
    <property type="evidence" value="ECO:0007669"/>
    <property type="project" value="UniProtKB-UniRule"/>
</dbReference>
<dbReference type="SUPFAM" id="SSF141523">
    <property type="entry name" value="L,D-transpeptidase catalytic domain-like"/>
    <property type="match status" value="1"/>
</dbReference>
<evidence type="ECO:0000256" key="8">
    <source>
        <dbReference type="SAM" id="SignalP"/>
    </source>
</evidence>
<dbReference type="Proteomes" id="UP000644699">
    <property type="component" value="Unassembled WGS sequence"/>
</dbReference>
<dbReference type="InterPro" id="IPR038063">
    <property type="entry name" value="Transpep_catalytic_dom"/>
</dbReference>
<reference evidence="10" key="1">
    <citation type="journal article" date="2014" name="Int. J. Syst. Evol. Microbiol.">
        <title>Complete genome sequence of Corynebacterium casei LMG S-19264T (=DSM 44701T), isolated from a smear-ripened cheese.</title>
        <authorList>
            <consortium name="US DOE Joint Genome Institute (JGI-PGF)"/>
            <person name="Walter F."/>
            <person name="Albersmeier A."/>
            <person name="Kalinowski J."/>
            <person name="Ruckert C."/>
        </authorList>
    </citation>
    <scope>NUCLEOTIDE SEQUENCE</scope>
    <source>
        <strain evidence="10">CGMCC 1.15367</strain>
    </source>
</reference>
<dbReference type="InterPro" id="IPR002477">
    <property type="entry name" value="Peptidoglycan-bd-like"/>
</dbReference>
<dbReference type="Gene3D" id="2.40.440.10">
    <property type="entry name" value="L,D-transpeptidase catalytic domain-like"/>
    <property type="match status" value="1"/>
</dbReference>
<dbReference type="Pfam" id="PF03734">
    <property type="entry name" value="YkuD"/>
    <property type="match status" value="1"/>
</dbReference>
<comment type="similarity">
    <text evidence="2">Belongs to the YkuD family.</text>
</comment>
<evidence type="ECO:0000313" key="11">
    <source>
        <dbReference type="Proteomes" id="UP000644699"/>
    </source>
</evidence>
<evidence type="ECO:0000256" key="6">
    <source>
        <dbReference type="ARBA" id="ARBA00023316"/>
    </source>
</evidence>
<evidence type="ECO:0000256" key="4">
    <source>
        <dbReference type="ARBA" id="ARBA00022960"/>
    </source>
</evidence>
<dbReference type="SUPFAM" id="SSF47090">
    <property type="entry name" value="PGBD-like"/>
    <property type="match status" value="1"/>
</dbReference>
<evidence type="ECO:0000256" key="5">
    <source>
        <dbReference type="ARBA" id="ARBA00022984"/>
    </source>
</evidence>
<comment type="caution">
    <text evidence="10">The sequence shown here is derived from an EMBL/GenBank/DDBJ whole genome shotgun (WGS) entry which is preliminary data.</text>
</comment>
<keyword evidence="11" id="KW-1185">Reference proteome</keyword>
<evidence type="ECO:0000256" key="1">
    <source>
        <dbReference type="ARBA" id="ARBA00004752"/>
    </source>
</evidence>
<dbReference type="PANTHER" id="PTHR41533:SF1">
    <property type="entry name" value="L,D-TRANSPEPTIDASE YCBB-RELATED"/>
    <property type="match status" value="1"/>
</dbReference>
<evidence type="ECO:0000313" key="10">
    <source>
        <dbReference type="EMBL" id="GGD85990.1"/>
    </source>
</evidence>
<dbReference type="PANTHER" id="PTHR41533">
    <property type="entry name" value="L,D-TRANSPEPTIDASE HI_1667-RELATED"/>
    <property type="match status" value="1"/>
</dbReference>
<feature type="chain" id="PRO_5037778283" evidence="8">
    <location>
        <begin position="36"/>
        <end position="445"/>
    </location>
</feature>
<keyword evidence="5 7" id="KW-0573">Peptidoglycan synthesis</keyword>
<feature type="active site" description="Nucleophile" evidence="7">
    <location>
        <position position="345"/>
    </location>
</feature>
<evidence type="ECO:0000259" key="9">
    <source>
        <dbReference type="PROSITE" id="PS52029"/>
    </source>
</evidence>
<dbReference type="GO" id="GO:0004180">
    <property type="term" value="F:carboxypeptidase activity"/>
    <property type="evidence" value="ECO:0007669"/>
    <property type="project" value="UniProtKB-ARBA"/>
</dbReference>
<feature type="domain" description="L,D-TPase catalytic" evidence="9">
    <location>
        <begin position="196"/>
        <end position="391"/>
    </location>
</feature>
<dbReference type="EMBL" id="BMIQ01000001">
    <property type="protein sequence ID" value="GGD85990.1"/>
    <property type="molecule type" value="Genomic_DNA"/>
</dbReference>
<dbReference type="Pfam" id="PF01471">
    <property type="entry name" value="PG_binding_1"/>
    <property type="match status" value="1"/>
</dbReference>
<dbReference type="RefSeq" id="WP_188906255.1">
    <property type="nucleotide sequence ID" value="NZ_BMIQ01000001.1"/>
</dbReference>
<dbReference type="GO" id="GO:0009252">
    <property type="term" value="P:peptidoglycan biosynthetic process"/>
    <property type="evidence" value="ECO:0007669"/>
    <property type="project" value="UniProtKB-KW"/>
</dbReference>
<dbReference type="CDD" id="cd16913">
    <property type="entry name" value="YkuD_like"/>
    <property type="match status" value="1"/>
</dbReference>
<dbReference type="NCBIfam" id="TIGR01409">
    <property type="entry name" value="TAT_signal_seq"/>
    <property type="match status" value="1"/>
</dbReference>
<dbReference type="PROSITE" id="PS51318">
    <property type="entry name" value="TAT"/>
    <property type="match status" value="1"/>
</dbReference>
<dbReference type="Gene3D" id="1.10.101.10">
    <property type="entry name" value="PGBD-like superfamily/PGBD"/>
    <property type="match status" value="1"/>
</dbReference>
<protein>
    <submittedName>
        <fullName evidence="10">Amidase</fullName>
    </submittedName>
</protein>
<keyword evidence="4 7" id="KW-0133">Cell shape</keyword>
<sequence>MLNDKRFGSGRMSRRQFVAGVAAMGATLASGGAMAQEALSDLLMAPDRGNWDDQFDTRSTGVAKLDSNTPVFSQTTVASLSEAIQNYRSIMMAGGWPSVPEGGKLRLGMEDAAVGPLRQRLAVSGDLPRSAGMSNSFDTYVDAAVKRFQARHGLPADGVVADMTYKALNVPVDVRVGQLQTNLVRLQSMNGFLGNRFVMVNVPAAALEAVENGRVVQRHIAIVGKIDRQTPILNSKITNLNLNPYWHAPASIVEKDIIPLMRKDPTYLSRNDIKIFGPGGQEIPPTAVDWNTNEAVKYLFRQEPGKNNAMASVKINFPNPFNTYMHDTPQQSLFSKLMRFESSGCVRVQNVRDLIVWLARDEPGWDRQHIEQIIAARQRQDINLSTPVPVYFTYLTAWATDPNVVQFRDDIYHRDGSEQLAMNDVAPQAYQPGEQVQTQAPDLAN</sequence>
<dbReference type="InterPro" id="IPR036365">
    <property type="entry name" value="PGBD-like_sf"/>
</dbReference>
<evidence type="ECO:0000256" key="3">
    <source>
        <dbReference type="ARBA" id="ARBA00022679"/>
    </source>
</evidence>
<dbReference type="InterPro" id="IPR006311">
    <property type="entry name" value="TAT_signal"/>
</dbReference>
<evidence type="ECO:0000256" key="7">
    <source>
        <dbReference type="PROSITE-ProRule" id="PRU01373"/>
    </source>
</evidence>
<dbReference type="InterPro" id="IPR019546">
    <property type="entry name" value="TAT_signal_bac_arc"/>
</dbReference>
<organism evidence="10 11">
    <name type="scientific">Aureimonas endophytica</name>
    <dbReference type="NCBI Taxonomy" id="2027858"/>
    <lineage>
        <taxon>Bacteria</taxon>
        <taxon>Pseudomonadati</taxon>
        <taxon>Pseudomonadota</taxon>
        <taxon>Alphaproteobacteria</taxon>
        <taxon>Hyphomicrobiales</taxon>
        <taxon>Aurantimonadaceae</taxon>
        <taxon>Aureimonas</taxon>
    </lineage>
</organism>
<gene>
    <name evidence="10" type="ORF">GCM10011390_00700</name>
</gene>
<dbReference type="InterPro" id="IPR052905">
    <property type="entry name" value="LD-transpeptidase_YkuD-like"/>
</dbReference>
<name>A0A916ZCM3_9HYPH</name>
<evidence type="ECO:0000256" key="2">
    <source>
        <dbReference type="ARBA" id="ARBA00005992"/>
    </source>
</evidence>
<keyword evidence="8" id="KW-0732">Signal</keyword>